<evidence type="ECO:0000256" key="1">
    <source>
        <dbReference type="PROSITE-ProRule" id="PRU00176"/>
    </source>
</evidence>
<dbReference type="InterPro" id="IPR000504">
    <property type="entry name" value="RRM_dom"/>
</dbReference>
<dbReference type="OrthoDB" id="7763451at2759"/>
<comment type="caution">
    <text evidence="4">The sequence shown here is derived from an EMBL/GenBank/DDBJ whole genome shotgun (WGS) entry which is preliminary data.</text>
</comment>
<dbReference type="PANTHER" id="PTHR32343:SF10">
    <property type="entry name" value="RNA-BINDING REGION RNP-1 DOMAIN-CONTAINING PROTEIN"/>
    <property type="match status" value="1"/>
</dbReference>
<dbReference type="HOGENOM" id="CLU_074138_1_0_1"/>
<dbReference type="Pfam" id="PF00076">
    <property type="entry name" value="RRM_1"/>
    <property type="match status" value="1"/>
</dbReference>
<dbReference type="SUPFAM" id="SSF54928">
    <property type="entry name" value="RNA-binding domain, RBD"/>
    <property type="match status" value="1"/>
</dbReference>
<accession>G4U0C3</accession>
<dbReference type="SMART" id="SM00360">
    <property type="entry name" value="RRM"/>
    <property type="match status" value="1"/>
</dbReference>
<dbReference type="OMA" id="TQEMKPR"/>
<evidence type="ECO:0000256" key="2">
    <source>
        <dbReference type="SAM" id="MobiDB-lite"/>
    </source>
</evidence>
<protein>
    <submittedName>
        <fullName evidence="4">Related to SSP120-secretory protein</fullName>
    </submittedName>
</protein>
<gene>
    <name evidence="4" type="ORF">PIIN_11001</name>
</gene>
<feature type="domain" description="RRM" evidence="3">
    <location>
        <begin position="3"/>
        <end position="74"/>
    </location>
</feature>
<dbReference type="InParanoid" id="G4U0C3"/>
<evidence type="ECO:0000259" key="3">
    <source>
        <dbReference type="PROSITE" id="PS50102"/>
    </source>
</evidence>
<dbReference type="STRING" id="1109443.G4U0C3"/>
<dbReference type="Proteomes" id="UP000007148">
    <property type="component" value="Unassembled WGS sequence"/>
</dbReference>
<reference evidence="4 5" key="1">
    <citation type="journal article" date="2011" name="PLoS Pathog.">
        <title>Endophytic Life Strategies Decoded by Genome and Transcriptome Analyses of the Mutualistic Root Symbiont Piriformospora indica.</title>
        <authorList>
            <person name="Zuccaro A."/>
            <person name="Lahrmann U."/>
            <person name="Guldener U."/>
            <person name="Langen G."/>
            <person name="Pfiffi S."/>
            <person name="Biedenkopf D."/>
            <person name="Wong P."/>
            <person name="Samans B."/>
            <person name="Grimm C."/>
            <person name="Basiewicz M."/>
            <person name="Murat C."/>
            <person name="Martin F."/>
            <person name="Kogel K.H."/>
        </authorList>
    </citation>
    <scope>NUCLEOTIDE SEQUENCE [LARGE SCALE GENOMIC DNA]</scope>
    <source>
        <strain evidence="4 5">DSM 11827</strain>
    </source>
</reference>
<feature type="compositionally biased region" description="Low complexity" evidence="2">
    <location>
        <begin position="233"/>
        <end position="252"/>
    </location>
</feature>
<name>G4U0C3_SERID</name>
<evidence type="ECO:0000313" key="5">
    <source>
        <dbReference type="Proteomes" id="UP000007148"/>
    </source>
</evidence>
<dbReference type="EMBL" id="CAFZ01001190">
    <property type="protein sequence ID" value="CCA77016.1"/>
    <property type="molecule type" value="Genomic_DNA"/>
</dbReference>
<feature type="region of interest" description="Disordered" evidence="2">
    <location>
        <begin position="227"/>
        <end position="252"/>
    </location>
</feature>
<evidence type="ECO:0000313" key="4">
    <source>
        <dbReference type="EMBL" id="CCA77016.1"/>
    </source>
</evidence>
<organism evidence="4 5">
    <name type="scientific">Serendipita indica (strain DSM 11827)</name>
    <name type="common">Root endophyte fungus</name>
    <name type="synonym">Piriformospora indica</name>
    <dbReference type="NCBI Taxonomy" id="1109443"/>
    <lineage>
        <taxon>Eukaryota</taxon>
        <taxon>Fungi</taxon>
        <taxon>Dikarya</taxon>
        <taxon>Basidiomycota</taxon>
        <taxon>Agaricomycotina</taxon>
        <taxon>Agaricomycetes</taxon>
        <taxon>Sebacinales</taxon>
        <taxon>Serendipitaceae</taxon>
        <taxon>Serendipita</taxon>
    </lineage>
</organism>
<dbReference type="PROSITE" id="PS50102">
    <property type="entry name" value="RRM"/>
    <property type="match status" value="1"/>
</dbReference>
<dbReference type="PANTHER" id="PTHR32343">
    <property type="entry name" value="SERINE/ARGININE-RICH SPLICING FACTOR"/>
    <property type="match status" value="1"/>
</dbReference>
<dbReference type="Gene3D" id="3.30.70.330">
    <property type="match status" value="1"/>
</dbReference>
<dbReference type="eggNOG" id="ENOG502S19D">
    <property type="taxonomic scope" value="Eukaryota"/>
</dbReference>
<proteinExistence type="predicted"/>
<feature type="region of interest" description="Disordered" evidence="2">
    <location>
        <begin position="72"/>
        <end position="95"/>
    </location>
</feature>
<dbReference type="FunCoup" id="G4U0C3">
    <property type="interactions" value="74"/>
</dbReference>
<keyword evidence="5" id="KW-1185">Reference proteome</keyword>
<sequence>MTYPVTVSSLSSTTTEKSLSEFFSFCGKISSIQHESGAGTATITFEKQQAAKTALMLNGGTLDGNTIHVTSDTVTDEHDTTGRASLDEGSTSYEQHDKPRAGIVAELLAKGYVLSEHVLHKAIEVDQKQGISTRFLNYMRSLDKTLGEKISGPEGTVSGKAKEVVDQGYAQAKSIDEQHGISKQTQDYYSRAVQSPFGQKVMAFYTQAAKQVADVHEEAKRIAELEKEKAAHAAETAPPSTAPTTAAPGASY</sequence>
<dbReference type="InterPro" id="IPR035979">
    <property type="entry name" value="RBD_domain_sf"/>
</dbReference>
<keyword evidence="1" id="KW-0694">RNA-binding</keyword>
<dbReference type="InterPro" id="IPR012677">
    <property type="entry name" value="Nucleotide-bd_a/b_plait_sf"/>
</dbReference>
<dbReference type="GO" id="GO:0003723">
    <property type="term" value="F:RNA binding"/>
    <property type="evidence" value="ECO:0007669"/>
    <property type="project" value="UniProtKB-UniRule"/>
</dbReference>
<dbReference type="AlphaFoldDB" id="G4U0C3"/>